<name>A0A146KLV2_9EUKA</name>
<organism evidence="4">
    <name type="scientific">Trepomonas sp. PC1</name>
    <dbReference type="NCBI Taxonomy" id="1076344"/>
    <lineage>
        <taxon>Eukaryota</taxon>
        <taxon>Metamonada</taxon>
        <taxon>Diplomonadida</taxon>
        <taxon>Hexamitidae</taxon>
        <taxon>Hexamitinae</taxon>
        <taxon>Trepomonas</taxon>
    </lineage>
</organism>
<dbReference type="InterPro" id="IPR055129">
    <property type="entry name" value="YEATS_dom"/>
</dbReference>
<protein>
    <submittedName>
        <fullName evidence="4">YEATS family protein</fullName>
    </submittedName>
</protein>
<dbReference type="Pfam" id="PF03366">
    <property type="entry name" value="YEATS"/>
    <property type="match status" value="1"/>
</dbReference>
<dbReference type="GO" id="GO:0005634">
    <property type="term" value="C:nucleus"/>
    <property type="evidence" value="ECO:0007669"/>
    <property type="project" value="UniProtKB-SubCell"/>
</dbReference>
<dbReference type="EMBL" id="GDID01000285">
    <property type="protein sequence ID" value="JAP96321.1"/>
    <property type="molecule type" value="Transcribed_RNA"/>
</dbReference>
<feature type="domain" description="YEATS" evidence="3">
    <location>
        <begin position="1"/>
        <end position="137"/>
    </location>
</feature>
<keyword evidence="1 2" id="KW-0539">Nucleus</keyword>
<accession>A0A146KLV2</accession>
<evidence type="ECO:0000256" key="1">
    <source>
        <dbReference type="ARBA" id="ARBA00023242"/>
    </source>
</evidence>
<comment type="subcellular location">
    <subcellularLocation>
        <location evidence="2">Nucleus</location>
    </subcellularLocation>
</comment>
<evidence type="ECO:0000313" key="4">
    <source>
        <dbReference type="EMBL" id="JAP96321.1"/>
    </source>
</evidence>
<gene>
    <name evidence="4" type="ORF">TPC1_10380</name>
</gene>
<sequence length="214" mass="25290">MSSPYINKIVSKGVMFGYVRQQIQFDPEPWSLWTVFIQSSQNHEMSDYVDHVTFMLHPDFSDNIRTYYKPPYETSVLGSLPCNAYVYVQFRDQLIPPCFFQISINFAEGQIYQKEVKYDNMLFVRPNTEFYKLLQIIRPAEKLSGLLHHIQPDLFKQLYPKARMIELKSNMKPEEIKKAFEDTNVEGEGMGCYVIEQVKREENIDKLIEKYANK</sequence>
<evidence type="ECO:0000256" key="2">
    <source>
        <dbReference type="PROSITE-ProRule" id="PRU00376"/>
    </source>
</evidence>
<dbReference type="AlphaFoldDB" id="A0A146KLV2"/>
<reference evidence="4" key="1">
    <citation type="submission" date="2015-07" db="EMBL/GenBank/DDBJ databases">
        <title>Adaptation to a free-living lifestyle via gene acquisitions in the diplomonad Trepomonas sp. PC1.</title>
        <authorList>
            <person name="Xu F."/>
            <person name="Jerlstrom-Hultqvist J."/>
            <person name="Kolisko M."/>
            <person name="Simpson A.G.B."/>
            <person name="Roger A.J."/>
            <person name="Svard S.G."/>
            <person name="Andersson J.O."/>
        </authorList>
    </citation>
    <scope>NUCLEOTIDE SEQUENCE</scope>
    <source>
        <strain evidence="4">PC1</strain>
    </source>
</reference>
<dbReference type="InterPro" id="IPR038704">
    <property type="entry name" value="YEAST_sf"/>
</dbReference>
<dbReference type="PROSITE" id="PS51037">
    <property type="entry name" value="YEATS"/>
    <property type="match status" value="1"/>
</dbReference>
<proteinExistence type="predicted"/>
<dbReference type="Gene3D" id="2.60.40.1970">
    <property type="entry name" value="YEATS domain"/>
    <property type="match status" value="1"/>
</dbReference>
<evidence type="ECO:0000259" key="3">
    <source>
        <dbReference type="PROSITE" id="PS51037"/>
    </source>
</evidence>